<comment type="caution">
    <text evidence="1">The sequence shown here is derived from an EMBL/GenBank/DDBJ whole genome shotgun (WGS) entry which is preliminary data.</text>
</comment>
<dbReference type="EMBL" id="MU250552">
    <property type="protein sequence ID" value="KAG7442275.1"/>
    <property type="molecule type" value="Genomic_DNA"/>
</dbReference>
<name>A0A9P7VKZ5_9AGAR</name>
<protein>
    <submittedName>
        <fullName evidence="1">Uncharacterized protein</fullName>
    </submittedName>
</protein>
<sequence>MSTQIPYPWNGFPQPACSHHGLQRTKSDGICRNERSPLAGLRYELKSYDDHTKRFASINLSSSSIQNFVRFRGLLCFHDPDTLGIGTIKDLGFWGRNY</sequence>
<dbReference type="Proteomes" id="UP000812287">
    <property type="component" value="Unassembled WGS sequence"/>
</dbReference>
<dbReference type="RefSeq" id="XP_043035775.1">
    <property type="nucleotide sequence ID" value="XM_043187071.1"/>
</dbReference>
<evidence type="ECO:0000313" key="2">
    <source>
        <dbReference type="Proteomes" id="UP000812287"/>
    </source>
</evidence>
<accession>A0A9P7VKZ5</accession>
<keyword evidence="2" id="KW-1185">Reference proteome</keyword>
<reference evidence="1" key="1">
    <citation type="submission" date="2020-11" db="EMBL/GenBank/DDBJ databases">
        <title>Adaptations for nitrogen fixation in a non-lichenized fungal sporocarp promotes dispersal by wood-feeding termites.</title>
        <authorList>
            <consortium name="DOE Joint Genome Institute"/>
            <person name="Koch R.A."/>
            <person name="Yoon G."/>
            <person name="Arayal U."/>
            <person name="Lail K."/>
            <person name="Amirebrahimi M."/>
            <person name="Labutti K."/>
            <person name="Lipzen A."/>
            <person name="Riley R."/>
            <person name="Barry K."/>
            <person name="Henrissat B."/>
            <person name="Grigoriev I.V."/>
            <person name="Herr J.R."/>
            <person name="Aime M.C."/>
        </authorList>
    </citation>
    <scope>NUCLEOTIDE SEQUENCE</scope>
    <source>
        <strain evidence="1">MCA 3950</strain>
    </source>
</reference>
<dbReference type="GeneID" id="66109368"/>
<gene>
    <name evidence="1" type="ORF">BT62DRAFT_936117</name>
</gene>
<evidence type="ECO:0000313" key="1">
    <source>
        <dbReference type="EMBL" id="KAG7442275.1"/>
    </source>
</evidence>
<proteinExistence type="predicted"/>
<dbReference type="AlphaFoldDB" id="A0A9P7VKZ5"/>
<organism evidence="1 2">
    <name type="scientific">Guyanagaster necrorhizus</name>
    <dbReference type="NCBI Taxonomy" id="856835"/>
    <lineage>
        <taxon>Eukaryota</taxon>
        <taxon>Fungi</taxon>
        <taxon>Dikarya</taxon>
        <taxon>Basidiomycota</taxon>
        <taxon>Agaricomycotina</taxon>
        <taxon>Agaricomycetes</taxon>
        <taxon>Agaricomycetidae</taxon>
        <taxon>Agaricales</taxon>
        <taxon>Marasmiineae</taxon>
        <taxon>Physalacriaceae</taxon>
        <taxon>Guyanagaster</taxon>
    </lineage>
</organism>